<dbReference type="PROSITE" id="PS50089">
    <property type="entry name" value="ZF_RING_2"/>
    <property type="match status" value="1"/>
</dbReference>
<dbReference type="Pfam" id="PF24975">
    <property type="entry name" value="UBA_Rad5"/>
    <property type="match status" value="1"/>
</dbReference>
<dbReference type="GO" id="GO:0006281">
    <property type="term" value="P:DNA repair"/>
    <property type="evidence" value="ECO:0007669"/>
    <property type="project" value="UniProtKB-KW"/>
</dbReference>
<keyword evidence="5" id="KW-0227">DNA damage</keyword>
<dbReference type="InterPro" id="IPR000330">
    <property type="entry name" value="SNF2_N"/>
</dbReference>
<dbReference type="SUPFAM" id="SSF57850">
    <property type="entry name" value="RING/U-box"/>
    <property type="match status" value="1"/>
</dbReference>
<dbReference type="PANTHER" id="PTHR45626:SF22">
    <property type="entry name" value="DNA REPAIR PROTEIN RAD5"/>
    <property type="match status" value="1"/>
</dbReference>
<dbReference type="InterPro" id="IPR013083">
    <property type="entry name" value="Znf_RING/FYVE/PHD"/>
</dbReference>
<feature type="compositionally biased region" description="Polar residues" evidence="14">
    <location>
        <begin position="44"/>
        <end position="53"/>
    </location>
</feature>
<evidence type="ECO:0000256" key="3">
    <source>
        <dbReference type="ARBA" id="ARBA00022723"/>
    </source>
</evidence>
<feature type="domain" description="RING-type" evidence="15">
    <location>
        <begin position="860"/>
        <end position="905"/>
    </location>
</feature>
<dbReference type="SMART" id="SM00910">
    <property type="entry name" value="HIRAN"/>
    <property type="match status" value="1"/>
</dbReference>
<dbReference type="CDD" id="cd18793">
    <property type="entry name" value="SF2_C_SNF"/>
    <property type="match status" value="1"/>
</dbReference>
<evidence type="ECO:0000256" key="6">
    <source>
        <dbReference type="ARBA" id="ARBA00022771"/>
    </source>
</evidence>
<evidence type="ECO:0000256" key="5">
    <source>
        <dbReference type="ARBA" id="ARBA00022763"/>
    </source>
</evidence>
<feature type="domain" description="Helicase C-terminal" evidence="17">
    <location>
        <begin position="957"/>
        <end position="1113"/>
    </location>
</feature>
<feature type="region of interest" description="Disordered" evidence="14">
    <location>
        <begin position="335"/>
        <end position="373"/>
    </location>
</feature>
<dbReference type="GO" id="GO:0005524">
    <property type="term" value="F:ATP binding"/>
    <property type="evidence" value="ECO:0007669"/>
    <property type="project" value="UniProtKB-KW"/>
</dbReference>
<dbReference type="InterPro" id="IPR001650">
    <property type="entry name" value="Helicase_C-like"/>
</dbReference>
<feature type="compositionally biased region" description="Low complexity" evidence="14">
    <location>
        <begin position="126"/>
        <end position="143"/>
    </location>
</feature>
<dbReference type="Pfam" id="PF00097">
    <property type="entry name" value="zf-C3HC4"/>
    <property type="match status" value="1"/>
</dbReference>
<keyword evidence="3" id="KW-0479">Metal-binding</keyword>
<comment type="similarity">
    <text evidence="2">Belongs to the SNF2/RAD54 helicase family.</text>
</comment>
<dbReference type="GO" id="GO:0003676">
    <property type="term" value="F:nucleic acid binding"/>
    <property type="evidence" value="ECO:0007669"/>
    <property type="project" value="InterPro"/>
</dbReference>
<evidence type="ECO:0000256" key="9">
    <source>
        <dbReference type="ARBA" id="ARBA00022833"/>
    </source>
</evidence>
<dbReference type="InterPro" id="IPR050628">
    <property type="entry name" value="SNF2_RAD54_helicase_TF"/>
</dbReference>
<evidence type="ECO:0000259" key="16">
    <source>
        <dbReference type="PROSITE" id="PS51192"/>
    </source>
</evidence>
<evidence type="ECO:0000256" key="13">
    <source>
        <dbReference type="PROSITE-ProRule" id="PRU00175"/>
    </source>
</evidence>
<keyword evidence="6 13" id="KW-0863">Zinc-finger</keyword>
<dbReference type="Gene3D" id="3.40.50.300">
    <property type="entry name" value="P-loop containing nucleotide triphosphate hydrolases"/>
    <property type="match status" value="1"/>
</dbReference>
<dbReference type="GO" id="GO:0016818">
    <property type="term" value="F:hydrolase activity, acting on acid anhydrides, in phosphorus-containing anhydrides"/>
    <property type="evidence" value="ECO:0007669"/>
    <property type="project" value="InterPro"/>
</dbReference>
<dbReference type="GO" id="GO:0004386">
    <property type="term" value="F:helicase activity"/>
    <property type="evidence" value="ECO:0007669"/>
    <property type="project" value="UniProtKB-KW"/>
</dbReference>
<evidence type="ECO:0000256" key="10">
    <source>
        <dbReference type="ARBA" id="ARBA00022840"/>
    </source>
</evidence>
<dbReference type="SMART" id="SM00490">
    <property type="entry name" value="HELICc"/>
    <property type="match status" value="1"/>
</dbReference>
<evidence type="ECO:0000313" key="19">
    <source>
        <dbReference type="Proteomes" id="UP000316270"/>
    </source>
</evidence>
<evidence type="ECO:0000259" key="17">
    <source>
        <dbReference type="PROSITE" id="PS51194"/>
    </source>
</evidence>
<keyword evidence="12" id="KW-0539">Nucleus</keyword>
<gene>
    <name evidence="18" type="ORF">FKW77_005574</name>
</gene>
<comment type="subcellular location">
    <subcellularLocation>
        <location evidence="1">Nucleus</location>
    </subcellularLocation>
</comment>
<feature type="domain" description="Helicase ATP-binding" evidence="16">
    <location>
        <begin position="472"/>
        <end position="679"/>
    </location>
</feature>
<dbReference type="PROSITE" id="PS51192">
    <property type="entry name" value="HELICASE_ATP_BIND_1"/>
    <property type="match status" value="1"/>
</dbReference>
<evidence type="ECO:0000259" key="15">
    <source>
        <dbReference type="PROSITE" id="PS50089"/>
    </source>
</evidence>
<proteinExistence type="inferred from homology"/>
<dbReference type="InterPro" id="IPR018957">
    <property type="entry name" value="Znf_C3HC4_RING-type"/>
</dbReference>
<keyword evidence="11" id="KW-0234">DNA repair</keyword>
<dbReference type="InterPro" id="IPR038718">
    <property type="entry name" value="SNF2-like_sf"/>
</dbReference>
<dbReference type="OrthoDB" id="2801544at2759"/>
<keyword evidence="10" id="KW-0067">ATP-binding</keyword>
<evidence type="ECO:0000256" key="1">
    <source>
        <dbReference type="ARBA" id="ARBA00004123"/>
    </source>
</evidence>
<evidence type="ECO:0000256" key="12">
    <source>
        <dbReference type="ARBA" id="ARBA00023242"/>
    </source>
</evidence>
<dbReference type="PROSITE" id="PS51194">
    <property type="entry name" value="HELICASE_CTER"/>
    <property type="match status" value="1"/>
</dbReference>
<keyword evidence="7" id="KW-0378">Hydrolase</keyword>
<feature type="region of interest" description="Disordered" evidence="14">
    <location>
        <begin position="34"/>
        <end position="62"/>
    </location>
</feature>
<accession>A0A517LP07</accession>
<evidence type="ECO:0000256" key="2">
    <source>
        <dbReference type="ARBA" id="ARBA00007025"/>
    </source>
</evidence>
<dbReference type="Gene3D" id="3.30.40.10">
    <property type="entry name" value="Zinc/RING finger domain, C3HC4 (zinc finger)"/>
    <property type="match status" value="1"/>
</dbReference>
<dbReference type="InterPro" id="IPR049730">
    <property type="entry name" value="SNF2/RAD54-like_C"/>
</dbReference>
<dbReference type="Pfam" id="PF00271">
    <property type="entry name" value="Helicase_C"/>
    <property type="match status" value="1"/>
</dbReference>
<dbReference type="EMBL" id="CP042201">
    <property type="protein sequence ID" value="QDS77364.1"/>
    <property type="molecule type" value="Genomic_DNA"/>
</dbReference>
<dbReference type="GO" id="GO:0005634">
    <property type="term" value="C:nucleus"/>
    <property type="evidence" value="ECO:0007669"/>
    <property type="project" value="UniProtKB-SubCell"/>
</dbReference>
<evidence type="ECO:0000256" key="14">
    <source>
        <dbReference type="SAM" id="MobiDB-lite"/>
    </source>
</evidence>
<keyword evidence="9" id="KW-0862">Zinc</keyword>
<evidence type="ECO:0000256" key="8">
    <source>
        <dbReference type="ARBA" id="ARBA00022806"/>
    </source>
</evidence>
<dbReference type="AlphaFoldDB" id="A0A517LP07"/>
<evidence type="ECO:0008006" key="20">
    <source>
        <dbReference type="Google" id="ProtNLM"/>
    </source>
</evidence>
<keyword evidence="4" id="KW-0547">Nucleotide-binding</keyword>
<name>A0A517LP07_9PEZI</name>
<dbReference type="Gene3D" id="3.40.50.10810">
    <property type="entry name" value="Tandem AAA-ATPase domain"/>
    <property type="match status" value="1"/>
</dbReference>
<keyword evidence="19" id="KW-1185">Reference proteome</keyword>
<evidence type="ECO:0000256" key="7">
    <source>
        <dbReference type="ARBA" id="ARBA00022801"/>
    </source>
</evidence>
<dbReference type="STRING" id="50376.A0A517LP07"/>
<dbReference type="SUPFAM" id="SSF52540">
    <property type="entry name" value="P-loop containing nucleoside triphosphate hydrolases"/>
    <property type="match status" value="2"/>
</dbReference>
<protein>
    <recommendedName>
        <fullName evidence="20">DNA helicase rad5</fullName>
    </recommendedName>
</protein>
<dbReference type="Pfam" id="PF08797">
    <property type="entry name" value="HIRAN"/>
    <property type="match status" value="1"/>
</dbReference>
<evidence type="ECO:0000313" key="18">
    <source>
        <dbReference type="EMBL" id="QDS77364.1"/>
    </source>
</evidence>
<feature type="compositionally biased region" description="Acidic residues" evidence="14">
    <location>
        <begin position="363"/>
        <end position="373"/>
    </location>
</feature>
<sequence length="1123" mass="125558">MSFGDIEERPAKKRRFFVEDSPVQDRIVKIADPRLDGIDATPDITPQSSSTGPLQERDANGVSDGFDVELLNGIAGEELPASIVDKLKKLSGNNIERAINIYLDGSWDKPSALPSRSTFNKPPPQKSISPLQPSTSSSSKPLSVKTAPHSGTPKERYLGAFGVTAWATRSGSGLISYGEQVSIERAAKREATTKKGRLGKAAQQDVVVRFTNRRGEEVGRLENDVAAWISTLLDQKICTFVGSCVFAPERIRTSDTIYLQLHVYMCRDAFTKDNKLKRMDSNREVTLFEAKESDEERNLRLRQVALVKLLEEVKLQPTKANEQAAASKRKALLDAAESAEKKQLKGPSSTAKAAENGGSSPPSEEEEGQELEQDQLDSLYKKAQSFDFNTPEAEPADTFSMSLRKYQRQALHWMMSKEKDEKADRSEQSMHPLWEEYTWPIEDSDGKELPLVPEQPHFYLNPYQGELSLVFPVQEQNCLGGILADEMGLGKTIEMLSLVHSHRTDIASLPKSHSTNVNDLPRLANRTAPILNAPATTLVIAPMSLLSQWQSEAEKASKPGTLKSMVYYGSDKAVNLQNLCCETNAATAPNLIITSYGVVLSEFNQVAAAGGDRGGSGGLFSLNYFRIILDEAHFIKNRQAKTAKACYELKATHRWVLTGTPIVNRLEDLFSLVHFLRVEPWSNFSFWKTFITVPFESKNFIQALNVVQTVLEPLVLRRTKDMKTPDGEPLVPLPPKTIIIDRVDLSVAEKDVYDYIFNRAKRTMAANIEAGTLLKSYTTIFAQILRLRQSCCHPILTRNKDIVAEEEDAAAAADVANGLADDMDLQSLIQRFEAQSVEEDANYFGAHVLKQIQDEASDECPICSEEVMDIQTVTGCWHSACKGCLLSYIEHQRDKGEVPKCFNCREPINARDVFEVIRHDYADDEEGTIFKDERKPSSSPRISLRRIGVDASAKIGALMAHLNSIRKEDSSMKSVVFSQFTSFLDLIQPALTRDRMRYLRFDGSMTQKARAAVLDEFRGSKKGVVLLLSLRAGGVGLNLTAAKRVFMMDPWWSFAVEAQAIDRIHRMGQDQEVKITRFIARESIEEKMLRIQERKMFIASSLGMMSEDEKKVQRIEDIKELLS</sequence>
<evidence type="ECO:0000256" key="4">
    <source>
        <dbReference type="ARBA" id="ARBA00022741"/>
    </source>
</evidence>
<dbReference type="PANTHER" id="PTHR45626">
    <property type="entry name" value="TRANSCRIPTION TERMINATION FACTOR 2-RELATED"/>
    <property type="match status" value="1"/>
</dbReference>
<reference evidence="18 19" key="1">
    <citation type="submission" date="2019-07" db="EMBL/GenBank/DDBJ databases">
        <title>Finished genome of Venturia effusa.</title>
        <authorList>
            <person name="Young C.A."/>
            <person name="Cox M.P."/>
            <person name="Ganley A.R.D."/>
            <person name="David W.J."/>
        </authorList>
    </citation>
    <scope>NUCLEOTIDE SEQUENCE [LARGE SCALE GENOMIC DNA]</scope>
    <source>
        <strain evidence="19">albino</strain>
    </source>
</reference>
<dbReference type="SMART" id="SM00487">
    <property type="entry name" value="DEXDc"/>
    <property type="match status" value="1"/>
</dbReference>
<organism evidence="18 19">
    <name type="scientific">Venturia effusa</name>
    <dbReference type="NCBI Taxonomy" id="50376"/>
    <lineage>
        <taxon>Eukaryota</taxon>
        <taxon>Fungi</taxon>
        <taxon>Dikarya</taxon>
        <taxon>Ascomycota</taxon>
        <taxon>Pezizomycotina</taxon>
        <taxon>Dothideomycetes</taxon>
        <taxon>Pleosporomycetidae</taxon>
        <taxon>Venturiales</taxon>
        <taxon>Venturiaceae</taxon>
        <taxon>Venturia</taxon>
    </lineage>
</organism>
<evidence type="ECO:0000256" key="11">
    <source>
        <dbReference type="ARBA" id="ARBA00023204"/>
    </source>
</evidence>
<dbReference type="InterPro" id="IPR014905">
    <property type="entry name" value="HIRAN"/>
</dbReference>
<dbReference type="GO" id="GO:0008270">
    <property type="term" value="F:zinc ion binding"/>
    <property type="evidence" value="ECO:0007669"/>
    <property type="project" value="UniProtKB-KW"/>
</dbReference>
<dbReference type="Proteomes" id="UP000316270">
    <property type="component" value="Chromosome 17"/>
</dbReference>
<keyword evidence="8" id="KW-0347">Helicase</keyword>
<dbReference type="InterPro" id="IPR027417">
    <property type="entry name" value="P-loop_NTPase"/>
</dbReference>
<dbReference type="Pfam" id="PF00176">
    <property type="entry name" value="SNF2-rel_dom"/>
    <property type="match status" value="1"/>
</dbReference>
<feature type="region of interest" description="Disordered" evidence="14">
    <location>
        <begin position="113"/>
        <end position="153"/>
    </location>
</feature>
<dbReference type="CDD" id="cd18008">
    <property type="entry name" value="DEXDc_SHPRH-like"/>
    <property type="match status" value="1"/>
</dbReference>
<dbReference type="GO" id="GO:0008094">
    <property type="term" value="F:ATP-dependent activity, acting on DNA"/>
    <property type="evidence" value="ECO:0007669"/>
    <property type="project" value="TreeGrafter"/>
</dbReference>
<dbReference type="InterPro" id="IPR001841">
    <property type="entry name" value="Znf_RING"/>
</dbReference>
<dbReference type="InterPro" id="IPR014001">
    <property type="entry name" value="Helicase_ATP-bd"/>
</dbReference>